<name>A0A397UI76_9GLOM</name>
<dbReference type="InterPro" id="IPR038765">
    <property type="entry name" value="Papain-like_cys_pep_sf"/>
</dbReference>
<dbReference type="InterPro" id="IPR003323">
    <property type="entry name" value="OTU_dom"/>
</dbReference>
<reference evidence="2 3" key="1">
    <citation type="submission" date="2018-06" db="EMBL/GenBank/DDBJ databases">
        <title>Comparative genomics reveals the genomic features of Rhizophagus irregularis, R. cerebriforme, R. diaphanum and Gigaspora rosea, and their symbiotic lifestyle signature.</title>
        <authorList>
            <person name="Morin E."/>
            <person name="San Clemente H."/>
            <person name="Chen E.C.H."/>
            <person name="De La Providencia I."/>
            <person name="Hainaut M."/>
            <person name="Kuo A."/>
            <person name="Kohler A."/>
            <person name="Murat C."/>
            <person name="Tang N."/>
            <person name="Roy S."/>
            <person name="Loubradou J."/>
            <person name="Henrissat B."/>
            <person name="Grigoriev I.V."/>
            <person name="Corradi N."/>
            <person name="Roux C."/>
            <person name="Martin F.M."/>
        </authorList>
    </citation>
    <scope>NUCLEOTIDE SEQUENCE [LARGE SCALE GENOMIC DNA]</scope>
    <source>
        <strain evidence="2 3">DAOM 194757</strain>
    </source>
</reference>
<evidence type="ECO:0000259" key="1">
    <source>
        <dbReference type="PROSITE" id="PS50802"/>
    </source>
</evidence>
<dbReference type="Proteomes" id="UP000266673">
    <property type="component" value="Unassembled WGS sequence"/>
</dbReference>
<gene>
    <name evidence="2" type="ORF">C2G38_2043923</name>
</gene>
<evidence type="ECO:0000313" key="3">
    <source>
        <dbReference type="Proteomes" id="UP000266673"/>
    </source>
</evidence>
<dbReference type="PROSITE" id="PS50802">
    <property type="entry name" value="OTU"/>
    <property type="match status" value="1"/>
</dbReference>
<dbReference type="CDD" id="cd22744">
    <property type="entry name" value="OTU"/>
    <property type="match status" value="1"/>
</dbReference>
<dbReference type="OrthoDB" id="2432000at2759"/>
<evidence type="ECO:0000313" key="2">
    <source>
        <dbReference type="EMBL" id="RIB09920.1"/>
    </source>
</evidence>
<organism evidence="2 3">
    <name type="scientific">Gigaspora rosea</name>
    <dbReference type="NCBI Taxonomy" id="44941"/>
    <lineage>
        <taxon>Eukaryota</taxon>
        <taxon>Fungi</taxon>
        <taxon>Fungi incertae sedis</taxon>
        <taxon>Mucoromycota</taxon>
        <taxon>Glomeromycotina</taxon>
        <taxon>Glomeromycetes</taxon>
        <taxon>Diversisporales</taxon>
        <taxon>Gigasporaceae</taxon>
        <taxon>Gigaspora</taxon>
    </lineage>
</organism>
<dbReference type="SUPFAM" id="SSF54001">
    <property type="entry name" value="Cysteine proteinases"/>
    <property type="match status" value="1"/>
</dbReference>
<comment type="caution">
    <text evidence="2">The sequence shown here is derived from an EMBL/GenBank/DDBJ whole genome shotgun (WGS) entry which is preliminary data.</text>
</comment>
<sequence>MHEHIKKVINVDRDGNCGYRALAIGLQRDKNEWPEVRKELQKELIEKEQFYQTLFLANEDYETIIKEISWVDGSCTFEHWIRMLQMGDVIANATKGYCTFFRYKLILSFFHITIH</sequence>
<dbReference type="Gene3D" id="3.90.70.80">
    <property type="match status" value="1"/>
</dbReference>
<protein>
    <recommendedName>
        <fullName evidence="1">OTU domain-containing protein</fullName>
    </recommendedName>
</protein>
<keyword evidence="3" id="KW-1185">Reference proteome</keyword>
<proteinExistence type="predicted"/>
<accession>A0A397UI76</accession>
<feature type="domain" description="OTU" evidence="1">
    <location>
        <begin position="6"/>
        <end position="115"/>
    </location>
</feature>
<dbReference type="AlphaFoldDB" id="A0A397UI76"/>
<dbReference type="EMBL" id="QKWP01001311">
    <property type="protein sequence ID" value="RIB09920.1"/>
    <property type="molecule type" value="Genomic_DNA"/>
</dbReference>